<evidence type="ECO:0000313" key="5">
    <source>
        <dbReference type="EMBL" id="OJA09510.1"/>
    </source>
</evidence>
<feature type="domain" description="CCHC-type" evidence="4">
    <location>
        <begin position="170"/>
        <end position="185"/>
    </location>
</feature>
<organism evidence="5 6">
    <name type="scientific">Rhizopogon vesiculosus</name>
    <dbReference type="NCBI Taxonomy" id="180088"/>
    <lineage>
        <taxon>Eukaryota</taxon>
        <taxon>Fungi</taxon>
        <taxon>Dikarya</taxon>
        <taxon>Basidiomycota</taxon>
        <taxon>Agaricomycotina</taxon>
        <taxon>Agaricomycetes</taxon>
        <taxon>Agaricomycetidae</taxon>
        <taxon>Boletales</taxon>
        <taxon>Suillineae</taxon>
        <taxon>Rhizopogonaceae</taxon>
        <taxon>Rhizopogon</taxon>
    </lineage>
</organism>
<name>A0A1J8PJV6_9AGAM</name>
<keyword evidence="2" id="KW-0479">Metal-binding</keyword>
<dbReference type="GO" id="GO:0008270">
    <property type="term" value="F:zinc ion binding"/>
    <property type="evidence" value="ECO:0007669"/>
    <property type="project" value="UniProtKB-KW"/>
</dbReference>
<evidence type="ECO:0000256" key="3">
    <source>
        <dbReference type="SAM" id="MobiDB-lite"/>
    </source>
</evidence>
<gene>
    <name evidence="5" type="ORF">AZE42_10227</name>
</gene>
<dbReference type="PROSITE" id="PS50158">
    <property type="entry name" value="ZF_CCHC"/>
    <property type="match status" value="1"/>
</dbReference>
<protein>
    <recommendedName>
        <fullName evidence="4">CCHC-type domain-containing protein</fullName>
    </recommendedName>
</protein>
<accession>A0A1J8PJV6</accession>
<dbReference type="STRING" id="180088.A0A1J8PJV6"/>
<dbReference type="GO" id="GO:0006397">
    <property type="term" value="P:mRNA processing"/>
    <property type="evidence" value="ECO:0007669"/>
    <property type="project" value="UniProtKB-KW"/>
</dbReference>
<dbReference type="Proteomes" id="UP000183567">
    <property type="component" value="Unassembled WGS sequence"/>
</dbReference>
<dbReference type="SUPFAM" id="SSF57756">
    <property type="entry name" value="Retrovirus zinc finger-like domains"/>
    <property type="match status" value="1"/>
</dbReference>
<keyword evidence="2" id="KW-0863">Zinc-finger</keyword>
<feature type="region of interest" description="Disordered" evidence="3">
    <location>
        <begin position="103"/>
        <end position="134"/>
    </location>
</feature>
<dbReference type="OrthoDB" id="2690850at2759"/>
<dbReference type="GO" id="GO:0003676">
    <property type="term" value="F:nucleic acid binding"/>
    <property type="evidence" value="ECO:0007669"/>
    <property type="project" value="InterPro"/>
</dbReference>
<proteinExistence type="predicted"/>
<keyword evidence="6" id="KW-1185">Reference proteome</keyword>
<keyword evidence="1" id="KW-0507">mRNA processing</keyword>
<keyword evidence="2" id="KW-0862">Zinc</keyword>
<dbReference type="EMBL" id="LVVM01005889">
    <property type="protein sequence ID" value="OJA09510.1"/>
    <property type="molecule type" value="Genomic_DNA"/>
</dbReference>
<evidence type="ECO:0000256" key="2">
    <source>
        <dbReference type="PROSITE-ProRule" id="PRU00047"/>
    </source>
</evidence>
<feature type="region of interest" description="Disordered" evidence="3">
    <location>
        <begin position="194"/>
        <end position="216"/>
    </location>
</feature>
<sequence length="216" mass="23954">MALEWFEPELLSSDTPDDCPLWMDDYTEFMTELQQNFGPHDPQGDAEVQLDKLQMRDGHCINKYIVEFQRLASQDKISHVGKPDSLSKLKALAQTIDTHYWERKGEVSRESKPTSSSYATKQSTSTSSSGQSLQHLLPPIERPISLLPVHLPPKAQTYLTSWRCLEKKLCLFCGGHGHSAQDCTKSTSHAAKARAAIASPSSTPEAKPGVSSEAKK</sequence>
<evidence type="ECO:0000313" key="6">
    <source>
        <dbReference type="Proteomes" id="UP000183567"/>
    </source>
</evidence>
<reference evidence="5 6" key="1">
    <citation type="submission" date="2016-03" db="EMBL/GenBank/DDBJ databases">
        <title>Comparative genomics of the ectomycorrhizal sister species Rhizopogon vinicolor and Rhizopogon vesiculosus (Basidiomycota: Boletales) reveals a divergence of the mating type B locus.</title>
        <authorList>
            <person name="Mujic A.B."/>
            <person name="Kuo A."/>
            <person name="Tritt A."/>
            <person name="Lipzen A."/>
            <person name="Chen C."/>
            <person name="Johnson J."/>
            <person name="Sharma A."/>
            <person name="Barry K."/>
            <person name="Grigoriev I.V."/>
            <person name="Spatafora J.W."/>
        </authorList>
    </citation>
    <scope>NUCLEOTIDE SEQUENCE [LARGE SCALE GENOMIC DNA]</scope>
    <source>
        <strain evidence="5 6">AM-OR11-056</strain>
    </source>
</reference>
<evidence type="ECO:0000256" key="1">
    <source>
        <dbReference type="ARBA" id="ARBA00022664"/>
    </source>
</evidence>
<dbReference type="AlphaFoldDB" id="A0A1J8PJV6"/>
<comment type="caution">
    <text evidence="5">The sequence shown here is derived from an EMBL/GenBank/DDBJ whole genome shotgun (WGS) entry which is preliminary data.</text>
</comment>
<dbReference type="InterPro" id="IPR036875">
    <property type="entry name" value="Znf_CCHC_sf"/>
</dbReference>
<feature type="compositionally biased region" description="Basic and acidic residues" evidence="3">
    <location>
        <begin position="103"/>
        <end position="112"/>
    </location>
</feature>
<evidence type="ECO:0000259" key="4">
    <source>
        <dbReference type="PROSITE" id="PS50158"/>
    </source>
</evidence>
<dbReference type="InterPro" id="IPR001878">
    <property type="entry name" value="Znf_CCHC"/>
</dbReference>
<feature type="compositionally biased region" description="Low complexity" evidence="3">
    <location>
        <begin position="114"/>
        <end position="134"/>
    </location>
</feature>